<evidence type="ECO:0000313" key="6">
    <source>
        <dbReference type="Proteomes" id="UP001634393"/>
    </source>
</evidence>
<dbReference type="PRINTS" id="PR00625">
    <property type="entry name" value="JDOMAIN"/>
</dbReference>
<dbReference type="InterPro" id="IPR001623">
    <property type="entry name" value="DnaJ_domain"/>
</dbReference>
<dbReference type="Pfam" id="PF00226">
    <property type="entry name" value="DnaJ"/>
    <property type="match status" value="1"/>
</dbReference>
<evidence type="ECO:0000256" key="3">
    <source>
        <dbReference type="SAM" id="Phobius"/>
    </source>
</evidence>
<feature type="transmembrane region" description="Helical" evidence="3">
    <location>
        <begin position="82"/>
        <end position="98"/>
    </location>
</feature>
<dbReference type="FunFam" id="1.10.287.110:FF:000045">
    <property type="entry name" value="Molecular chaperone DnaJ"/>
    <property type="match status" value="1"/>
</dbReference>
<feature type="region of interest" description="Disordered" evidence="2">
    <location>
        <begin position="166"/>
        <end position="224"/>
    </location>
</feature>
<name>A0ABD3T1D9_9LAMI</name>
<evidence type="ECO:0000256" key="1">
    <source>
        <dbReference type="ARBA" id="ARBA00023186"/>
    </source>
</evidence>
<dbReference type="SUPFAM" id="SSF52833">
    <property type="entry name" value="Thioredoxin-like"/>
    <property type="match status" value="1"/>
</dbReference>
<gene>
    <name evidence="5" type="ORF">ACJIZ3_018995</name>
</gene>
<evidence type="ECO:0000259" key="4">
    <source>
        <dbReference type="PROSITE" id="PS50076"/>
    </source>
</evidence>
<dbReference type="Proteomes" id="UP001634393">
    <property type="component" value="Unassembled WGS sequence"/>
</dbReference>
<dbReference type="Gene3D" id="1.10.287.110">
    <property type="entry name" value="DnaJ domain"/>
    <property type="match status" value="1"/>
</dbReference>
<feature type="domain" description="J" evidence="4">
    <location>
        <begin position="104"/>
        <end position="168"/>
    </location>
</feature>
<dbReference type="AlphaFoldDB" id="A0ABD3T1D9"/>
<keyword evidence="3" id="KW-1133">Transmembrane helix</keyword>
<dbReference type="PANTHER" id="PTHR45184:SF1">
    <property type="entry name" value="DNAJ PROTEIN ERDJ3A"/>
    <property type="match status" value="1"/>
</dbReference>
<dbReference type="Pfam" id="PF13848">
    <property type="entry name" value="Thioredoxin_6"/>
    <property type="match status" value="1"/>
</dbReference>
<dbReference type="SUPFAM" id="SSF46565">
    <property type="entry name" value="Chaperone J-domain"/>
    <property type="match status" value="1"/>
</dbReference>
<dbReference type="InterPro" id="IPR018253">
    <property type="entry name" value="DnaJ_domain_CS"/>
</dbReference>
<sequence length="654" mass="72367">MTTESRTLSPYWLKTRGAFYKCHVCRPTVEESGRFPTPGKSINRVLFRKNQIYNCLLLKKEIEIKLHRRRDFTLQNYNMKKRVALSFIAIGLLFIIAVESKKVDLYKVLGVDRSASQREIQKAFHKLSLKYHPDKNKNKGAQEKFAEINNAYDILSDEQKRKNYDLYGDEKGNPGFDTGGPGDQGGHTYFTSGGPGHSGFSFRPGDWQNMGEQGSSQSYSFSFGGPGSGKQSSFGFGFDDIFSNFFGGGMGGGSQFGSFGSSGRSQQGRSKGTAPSIPSVNSQLYKKEIVDKGMTWLLLFYTSNLRGIQHYESAVEEVASSLQGALKVGSINCESDASLCKELRVNLRRAPKLFVYSYATSESGSLVEYAGDLDVKSLKSFCQDNLPRFSKRVNLDSFNVASQSSRLPKVLLLSTKKSTPVIWRVLSGLYHKRAIFYDAKVDEISDPSVRKLGVNSLPAIVGWLSNGEKEILKSGISVKDLKSAIKEISGLLDNFEKKNKKAASVKKDHHTESGDKSTSIPLLTLSNSFDLCGGKVPVCVIGVFKSSKTRDKLQSILQSVSQKSFSRRQSMSSGSRDSVSYALLDATKQQSFLKAFEKSGFRSSESLLLAYKPKRGTYATYQGDMTEEAAESFISSVLNGDVQFVKTRQKPAIE</sequence>
<dbReference type="EMBL" id="JBJXBP010000005">
    <property type="protein sequence ID" value="KAL3830193.1"/>
    <property type="molecule type" value="Genomic_DNA"/>
</dbReference>
<feature type="compositionally biased region" description="Low complexity" evidence="2">
    <location>
        <begin position="211"/>
        <end position="224"/>
    </location>
</feature>
<feature type="region of interest" description="Disordered" evidence="2">
    <location>
        <begin position="256"/>
        <end position="277"/>
    </location>
</feature>
<dbReference type="CDD" id="cd06257">
    <property type="entry name" value="DnaJ"/>
    <property type="match status" value="1"/>
</dbReference>
<dbReference type="InterPro" id="IPR036249">
    <property type="entry name" value="Thioredoxin-like_sf"/>
</dbReference>
<evidence type="ECO:0000313" key="5">
    <source>
        <dbReference type="EMBL" id="KAL3830193.1"/>
    </source>
</evidence>
<dbReference type="InterPro" id="IPR052842">
    <property type="entry name" value="ER_Co-chaperone"/>
</dbReference>
<comment type="caution">
    <text evidence="5">The sequence shown here is derived from an EMBL/GenBank/DDBJ whole genome shotgun (WGS) entry which is preliminary data.</text>
</comment>
<evidence type="ECO:0000256" key="2">
    <source>
        <dbReference type="SAM" id="MobiDB-lite"/>
    </source>
</evidence>
<organism evidence="5 6">
    <name type="scientific">Penstemon smallii</name>
    <dbReference type="NCBI Taxonomy" id="265156"/>
    <lineage>
        <taxon>Eukaryota</taxon>
        <taxon>Viridiplantae</taxon>
        <taxon>Streptophyta</taxon>
        <taxon>Embryophyta</taxon>
        <taxon>Tracheophyta</taxon>
        <taxon>Spermatophyta</taxon>
        <taxon>Magnoliopsida</taxon>
        <taxon>eudicotyledons</taxon>
        <taxon>Gunneridae</taxon>
        <taxon>Pentapetalae</taxon>
        <taxon>asterids</taxon>
        <taxon>lamiids</taxon>
        <taxon>Lamiales</taxon>
        <taxon>Plantaginaceae</taxon>
        <taxon>Cheloneae</taxon>
        <taxon>Penstemon</taxon>
    </lineage>
</organism>
<dbReference type="PROSITE" id="PS00636">
    <property type="entry name" value="DNAJ_1"/>
    <property type="match status" value="1"/>
</dbReference>
<feature type="compositionally biased region" description="Low complexity" evidence="2">
    <location>
        <begin position="256"/>
        <end position="272"/>
    </location>
</feature>
<dbReference type="SMART" id="SM00271">
    <property type="entry name" value="DnaJ"/>
    <property type="match status" value="1"/>
</dbReference>
<keyword evidence="6" id="KW-1185">Reference proteome</keyword>
<keyword evidence="1" id="KW-0143">Chaperone</keyword>
<proteinExistence type="predicted"/>
<dbReference type="PROSITE" id="PS50076">
    <property type="entry name" value="DNAJ_2"/>
    <property type="match status" value="1"/>
</dbReference>
<dbReference type="InterPro" id="IPR036869">
    <property type="entry name" value="J_dom_sf"/>
</dbReference>
<dbReference type="PANTHER" id="PTHR45184">
    <property type="entry name" value="DNAJ PROTEIN ERDJ3A"/>
    <property type="match status" value="1"/>
</dbReference>
<reference evidence="5 6" key="1">
    <citation type="submission" date="2024-12" db="EMBL/GenBank/DDBJ databases">
        <title>The unique morphological basis and parallel evolutionary history of personate flowers in Penstemon.</title>
        <authorList>
            <person name="Depatie T.H."/>
            <person name="Wessinger C.A."/>
        </authorList>
    </citation>
    <scope>NUCLEOTIDE SEQUENCE [LARGE SCALE GENOMIC DNA]</scope>
    <source>
        <strain evidence="5">WTNN_2</strain>
        <tissue evidence="5">Leaf</tissue>
    </source>
</reference>
<keyword evidence="3" id="KW-0812">Transmembrane</keyword>
<protein>
    <recommendedName>
        <fullName evidence="4">J domain-containing protein</fullName>
    </recommendedName>
</protein>
<dbReference type="Gene3D" id="3.40.30.10">
    <property type="entry name" value="Glutaredoxin"/>
    <property type="match status" value="1"/>
</dbReference>
<accession>A0ABD3T1D9</accession>
<keyword evidence="3" id="KW-0472">Membrane</keyword>